<dbReference type="NCBIfam" id="TIGR03519">
    <property type="entry name" value="T9SS_PorP_fam"/>
    <property type="match status" value="1"/>
</dbReference>
<protein>
    <submittedName>
        <fullName evidence="1">Type IX secretion system membrane protein, PorP/SprF family</fullName>
    </submittedName>
</protein>
<dbReference type="Proteomes" id="UP000236736">
    <property type="component" value="Unassembled WGS sequence"/>
</dbReference>
<dbReference type="AlphaFoldDB" id="A0A1H5SNZ5"/>
<name>A0A1H5SNZ5_9BACT</name>
<organism evidence="1 2">
    <name type="scientific">Algoriphagus boritolerans DSM 17298 = JCM 18970</name>
    <dbReference type="NCBI Taxonomy" id="1120964"/>
    <lineage>
        <taxon>Bacteria</taxon>
        <taxon>Pseudomonadati</taxon>
        <taxon>Bacteroidota</taxon>
        <taxon>Cytophagia</taxon>
        <taxon>Cytophagales</taxon>
        <taxon>Cyclobacteriaceae</taxon>
        <taxon>Algoriphagus</taxon>
    </lineage>
</organism>
<dbReference type="Pfam" id="PF11751">
    <property type="entry name" value="PorP_SprF"/>
    <property type="match status" value="1"/>
</dbReference>
<gene>
    <name evidence="1" type="ORF">SAMN03080598_00434</name>
</gene>
<dbReference type="STRING" id="1120964.GCA_001313265_00832"/>
<evidence type="ECO:0000313" key="2">
    <source>
        <dbReference type="Proteomes" id="UP000236736"/>
    </source>
</evidence>
<accession>A0A1H5SNZ5</accession>
<evidence type="ECO:0000313" key="1">
    <source>
        <dbReference type="EMBL" id="SEF52316.1"/>
    </source>
</evidence>
<keyword evidence="2" id="KW-1185">Reference proteome</keyword>
<dbReference type="EMBL" id="FNVR01000002">
    <property type="protein sequence ID" value="SEF52316.1"/>
    <property type="molecule type" value="Genomic_DNA"/>
</dbReference>
<sequence length="351" mass="39226">MIKMLGPEVISKAARFQVAVGKAKHKHMKTTFKIIGMTFLVAMLATGGTFGQQLPQFSQYIFNGLHINPGYAGYKGEPYIQSTYRSQWMDFPGAPETFTVTADLSANEGTMGFGVSLMSDNLGPARTTSGLLTYAYRIQVGRESFLGMGASVGVSEYMIDGAMFDPNDQGDGQIPQGRVNMFTPNLNSGLFFNSRKFYAGFSVYNMIGKKALEKEDMALAYHDFHYYLTAGAMVTLSDNVGFKPSFLIKQVKGAPTNYDINGMFLFFERLWLGASYRSNVNIWADALDENLSNRNAVAAIIEVFATDRLRIGYAYDKNLNVLNDYRHNSHELSVGFYMIPRTAVMKNQRWF</sequence>
<reference evidence="2" key="1">
    <citation type="submission" date="2016-10" db="EMBL/GenBank/DDBJ databases">
        <authorList>
            <person name="Varghese N."/>
            <person name="Submissions S."/>
        </authorList>
    </citation>
    <scope>NUCLEOTIDE SEQUENCE [LARGE SCALE GENOMIC DNA]</scope>
    <source>
        <strain evidence="2">DSM 17298</strain>
    </source>
</reference>
<proteinExistence type="predicted"/>
<dbReference type="InterPro" id="IPR019861">
    <property type="entry name" value="PorP/SprF_Bacteroidetes"/>
</dbReference>